<protein>
    <submittedName>
        <fullName evidence="2">Uncharacterized protein</fullName>
    </submittedName>
</protein>
<dbReference type="EMBL" id="CADCTU010000381">
    <property type="protein sequence ID" value="CAA9314006.1"/>
    <property type="molecule type" value="Genomic_DNA"/>
</dbReference>
<gene>
    <name evidence="2" type="ORF">AVDCRST_MAG11-1682</name>
</gene>
<name>A0A6J4KSK7_9BACT</name>
<reference evidence="2" key="1">
    <citation type="submission" date="2020-02" db="EMBL/GenBank/DDBJ databases">
        <authorList>
            <person name="Meier V. D."/>
        </authorList>
    </citation>
    <scope>NUCLEOTIDE SEQUENCE</scope>
    <source>
        <strain evidence="2">AVDCRST_MAG11</strain>
    </source>
</reference>
<accession>A0A6J4KSK7</accession>
<dbReference type="AlphaFoldDB" id="A0A6J4KSK7"/>
<evidence type="ECO:0000256" key="1">
    <source>
        <dbReference type="SAM" id="MobiDB-lite"/>
    </source>
</evidence>
<sequence>MECVVSVVSVGRRRRPEPVRGAGAERSDWLQGRLRERDLLFAPRTPPAEPSPAAGGD</sequence>
<organism evidence="2">
    <name type="scientific">uncultured Gemmatimonadaceae bacterium</name>
    <dbReference type="NCBI Taxonomy" id="246130"/>
    <lineage>
        <taxon>Bacteria</taxon>
        <taxon>Pseudomonadati</taxon>
        <taxon>Gemmatimonadota</taxon>
        <taxon>Gemmatimonadia</taxon>
        <taxon>Gemmatimonadales</taxon>
        <taxon>Gemmatimonadaceae</taxon>
        <taxon>environmental samples</taxon>
    </lineage>
</organism>
<proteinExistence type="predicted"/>
<feature type="region of interest" description="Disordered" evidence="1">
    <location>
        <begin position="38"/>
        <end position="57"/>
    </location>
</feature>
<evidence type="ECO:0000313" key="2">
    <source>
        <dbReference type="EMBL" id="CAA9314006.1"/>
    </source>
</evidence>